<evidence type="ECO:0000256" key="2">
    <source>
        <dbReference type="ARBA" id="ARBA00005988"/>
    </source>
</evidence>
<gene>
    <name evidence="10" type="ORF">KTO63_18880</name>
</gene>
<keyword evidence="8" id="KW-0732">Signal</keyword>
<dbReference type="EMBL" id="JAHSPG010000015">
    <property type="protein sequence ID" value="MBV4359240.1"/>
    <property type="molecule type" value="Genomic_DNA"/>
</dbReference>
<organism evidence="10 11">
    <name type="scientific">Pinibacter aurantiacus</name>
    <dbReference type="NCBI Taxonomy" id="2851599"/>
    <lineage>
        <taxon>Bacteria</taxon>
        <taxon>Pseudomonadati</taxon>
        <taxon>Bacteroidota</taxon>
        <taxon>Chitinophagia</taxon>
        <taxon>Chitinophagales</taxon>
        <taxon>Chitinophagaceae</taxon>
        <taxon>Pinibacter</taxon>
    </lineage>
</organism>
<comment type="cofactor">
    <cofactor evidence="1">
        <name>Zn(2+)</name>
        <dbReference type="ChEBI" id="CHEBI:29105"/>
    </cofactor>
</comment>
<evidence type="ECO:0000256" key="6">
    <source>
        <dbReference type="ARBA" id="ARBA00023049"/>
    </source>
</evidence>
<evidence type="ECO:0000256" key="7">
    <source>
        <dbReference type="PROSITE-ProRule" id="PRU01379"/>
    </source>
</evidence>
<dbReference type="InterPro" id="IPR000834">
    <property type="entry name" value="Peptidase_M14"/>
</dbReference>
<dbReference type="GO" id="GO:0004181">
    <property type="term" value="F:metallocarboxypeptidase activity"/>
    <property type="evidence" value="ECO:0007669"/>
    <property type="project" value="InterPro"/>
</dbReference>
<evidence type="ECO:0000313" key="10">
    <source>
        <dbReference type="EMBL" id="MBV4359240.1"/>
    </source>
</evidence>
<feature type="signal peptide" evidence="8">
    <location>
        <begin position="1"/>
        <end position="22"/>
    </location>
</feature>
<evidence type="ECO:0000256" key="4">
    <source>
        <dbReference type="ARBA" id="ARBA00022801"/>
    </source>
</evidence>
<dbReference type="RefSeq" id="WP_217793245.1">
    <property type="nucleotide sequence ID" value="NZ_JAHSPG010000015.1"/>
</dbReference>
<keyword evidence="5" id="KW-0862">Zinc</keyword>
<dbReference type="SMART" id="SM00631">
    <property type="entry name" value="Zn_pept"/>
    <property type="match status" value="1"/>
</dbReference>
<dbReference type="GO" id="GO:0008270">
    <property type="term" value="F:zinc ion binding"/>
    <property type="evidence" value="ECO:0007669"/>
    <property type="project" value="InterPro"/>
</dbReference>
<keyword evidence="11" id="KW-1185">Reference proteome</keyword>
<name>A0A9E2SEM7_9BACT</name>
<keyword evidence="3" id="KW-0645">Protease</keyword>
<dbReference type="GO" id="GO:0006508">
    <property type="term" value="P:proteolysis"/>
    <property type="evidence" value="ECO:0007669"/>
    <property type="project" value="UniProtKB-KW"/>
</dbReference>
<comment type="similarity">
    <text evidence="2 7">Belongs to the peptidase M14 family.</text>
</comment>
<proteinExistence type="inferred from homology"/>
<evidence type="ECO:0000256" key="3">
    <source>
        <dbReference type="ARBA" id="ARBA00022670"/>
    </source>
</evidence>
<dbReference type="PANTHER" id="PTHR11705:SF143">
    <property type="entry name" value="SLL0236 PROTEIN"/>
    <property type="match status" value="1"/>
</dbReference>
<evidence type="ECO:0000313" key="11">
    <source>
        <dbReference type="Proteomes" id="UP000812270"/>
    </source>
</evidence>
<accession>A0A9E2SEM7</accession>
<feature type="domain" description="Peptidase M14" evidence="9">
    <location>
        <begin position="50"/>
        <end position="324"/>
    </location>
</feature>
<evidence type="ECO:0000256" key="1">
    <source>
        <dbReference type="ARBA" id="ARBA00001947"/>
    </source>
</evidence>
<reference evidence="10" key="1">
    <citation type="submission" date="2021-06" db="EMBL/GenBank/DDBJ databases">
        <authorList>
            <person name="Huq M.A."/>
        </authorList>
    </citation>
    <scope>NUCLEOTIDE SEQUENCE</scope>
    <source>
        <strain evidence="10">MAH-26</strain>
    </source>
</reference>
<evidence type="ECO:0000256" key="5">
    <source>
        <dbReference type="ARBA" id="ARBA00022833"/>
    </source>
</evidence>
<sequence length="511" mass="57798">MKKLLLFIIIVCYGATALRAQAVDIYQKYFPEPAHDMPLPIVSGKSDENYYTSYRNVMEFIRQLAEKHPDLMSVGSIGRTQRNRVQPMVQITRKSSIDDREKLRVAFIGCIHGNEPLATEGMLYFIYLLMQDQKYLPILDKVIIQVMPMVNADGRHAESRASNNGVDLNRDLTILDAEESINIKTAINKFDPHVVVDFHEYSPARQDYKELNDCFTSSYDELFLYTGNLNVDPAIRDMIRNMFVEPTKKAVTEQGRRVTDYSTTFRVDDEVWLNIGGIASRSSATNYALQNRVSMLMEIRGLSEKEKAGKRRIETAAITALSYLQIAYQNIGEIKATLTQADARAIAASSPSVATSKPEKIKKDYVFVNECTVSDTTITFNANYNITQTAVIARPKPEAFVIFPVSEKIKTVLSVSGVEFKEVTQSLQTKVQQYVEEKKGSVNLNDRDVTIPAGALVIDTHQRMSNVIADLIEPEGANSMYTNNIIKKKFDEKEIPIYRISKEQLLQLHTN</sequence>
<dbReference type="AlphaFoldDB" id="A0A9E2SEM7"/>
<dbReference type="PANTHER" id="PTHR11705">
    <property type="entry name" value="PROTEASE FAMILY M14 CARBOXYPEPTIDASE A,B"/>
    <property type="match status" value="1"/>
</dbReference>
<comment type="caution">
    <text evidence="10">The sequence shown here is derived from an EMBL/GenBank/DDBJ whole genome shotgun (WGS) entry which is preliminary data.</text>
</comment>
<evidence type="ECO:0000259" key="9">
    <source>
        <dbReference type="PROSITE" id="PS52035"/>
    </source>
</evidence>
<dbReference type="PROSITE" id="PS52035">
    <property type="entry name" value="PEPTIDASE_M14"/>
    <property type="match status" value="1"/>
</dbReference>
<dbReference type="Pfam" id="PF00246">
    <property type="entry name" value="Peptidase_M14"/>
    <property type="match status" value="1"/>
</dbReference>
<protein>
    <recommendedName>
        <fullName evidence="9">Peptidase M14 domain-containing protein</fullName>
    </recommendedName>
</protein>
<feature type="active site" description="Proton donor/acceptor" evidence="7">
    <location>
        <position position="298"/>
    </location>
</feature>
<keyword evidence="6" id="KW-0482">Metalloprotease</keyword>
<dbReference type="Proteomes" id="UP000812270">
    <property type="component" value="Unassembled WGS sequence"/>
</dbReference>
<keyword evidence="4" id="KW-0378">Hydrolase</keyword>
<evidence type="ECO:0000256" key="8">
    <source>
        <dbReference type="SAM" id="SignalP"/>
    </source>
</evidence>
<dbReference type="GO" id="GO:0005615">
    <property type="term" value="C:extracellular space"/>
    <property type="evidence" value="ECO:0007669"/>
    <property type="project" value="TreeGrafter"/>
</dbReference>
<feature type="chain" id="PRO_5038900145" description="Peptidase M14 domain-containing protein" evidence="8">
    <location>
        <begin position="23"/>
        <end position="511"/>
    </location>
</feature>